<feature type="domain" description="DNA topoisomerase IB N-terminal" evidence="8">
    <location>
        <begin position="42"/>
        <end position="90"/>
    </location>
</feature>
<dbReference type="EC" id="5.6.2.1" evidence="3"/>
<dbReference type="Gene3D" id="3.90.15.10">
    <property type="entry name" value="Topoisomerase I, Chain A, domain 3"/>
    <property type="match status" value="1"/>
</dbReference>
<evidence type="ECO:0000256" key="3">
    <source>
        <dbReference type="ARBA" id="ARBA00012891"/>
    </source>
</evidence>
<dbReference type="InterPro" id="IPR049331">
    <property type="entry name" value="Top1B_N_bact"/>
</dbReference>
<comment type="catalytic activity">
    <reaction evidence="1">
        <text>ATP-independent breakage of single-stranded DNA, followed by passage and rejoining.</text>
        <dbReference type="EC" id="5.6.2.1"/>
    </reaction>
</comment>
<gene>
    <name evidence="9" type="ORF">ACFQ1Z_07360</name>
</gene>
<dbReference type="InterPro" id="IPR001631">
    <property type="entry name" value="TopoI"/>
</dbReference>
<evidence type="ECO:0000256" key="1">
    <source>
        <dbReference type="ARBA" id="ARBA00000213"/>
    </source>
</evidence>
<dbReference type="InterPro" id="IPR013500">
    <property type="entry name" value="TopoI_cat_euk"/>
</dbReference>
<proteinExistence type="inferred from homology"/>
<reference evidence="10" key="1">
    <citation type="journal article" date="2019" name="Int. J. Syst. Evol. Microbiol.">
        <title>The Global Catalogue of Microorganisms (GCM) 10K type strain sequencing project: providing services to taxonomists for standard genome sequencing and annotation.</title>
        <authorList>
            <consortium name="The Broad Institute Genomics Platform"/>
            <consortium name="The Broad Institute Genome Sequencing Center for Infectious Disease"/>
            <person name="Wu L."/>
            <person name="Ma J."/>
        </authorList>
    </citation>
    <scope>NUCLEOTIDE SEQUENCE [LARGE SCALE GENOMIC DNA]</scope>
    <source>
        <strain evidence="10">CCUG 58412</strain>
    </source>
</reference>
<dbReference type="InterPro" id="IPR035447">
    <property type="entry name" value="DNA_topo_I_N_sf"/>
</dbReference>
<comment type="similarity">
    <text evidence="2">Belongs to the type IB topoisomerase family.</text>
</comment>
<dbReference type="PROSITE" id="PS52038">
    <property type="entry name" value="TOPO_IB_2"/>
    <property type="match status" value="1"/>
</dbReference>
<accession>A0ABW3F4J1</accession>
<protein>
    <recommendedName>
        <fullName evidence="3">DNA topoisomerase</fullName>
        <ecNumber evidence="3">5.6.2.1</ecNumber>
    </recommendedName>
</protein>
<keyword evidence="10" id="KW-1185">Reference proteome</keyword>
<evidence type="ECO:0000313" key="10">
    <source>
        <dbReference type="Proteomes" id="UP001597128"/>
    </source>
</evidence>
<name>A0ABW3F4J1_9PROT</name>
<comment type="caution">
    <text evidence="9">The sequence shown here is derived from an EMBL/GenBank/DDBJ whole genome shotgun (WGS) entry which is preliminary data.</text>
</comment>
<evidence type="ECO:0000256" key="2">
    <source>
        <dbReference type="ARBA" id="ARBA00006645"/>
    </source>
</evidence>
<dbReference type="Pfam" id="PF01028">
    <property type="entry name" value="Topoisom_I"/>
    <property type="match status" value="1"/>
</dbReference>
<evidence type="ECO:0000259" key="8">
    <source>
        <dbReference type="Pfam" id="PF21338"/>
    </source>
</evidence>
<keyword evidence="4" id="KW-0799">Topoisomerase</keyword>
<dbReference type="Proteomes" id="UP001597128">
    <property type="component" value="Unassembled WGS sequence"/>
</dbReference>
<dbReference type="Pfam" id="PF21338">
    <property type="entry name" value="Top1B_N_bact"/>
    <property type="match status" value="1"/>
</dbReference>
<sequence length="357" mass="40412">MESTLLKKPALPTPEAAADLPEKLRYIQDDAPGYSRQAYRGKFRYLDQHGQVIKAEKDLSRIVALRIPPAWQSVWICTRANGHLQATGRDAKGRKQYLYHAEWRKQREAKKYEHMIDFGLQLPGIRAHIARDLAAPGLGKEKVLAMLIYLLENTLIRIGNDEYAKTNKSFGLTTLRNRHVDIQGSEIQFHFRGKSGVEHSLSLRDRRLARLIRNMRELPGQTLFQYVDAQGERHAIGSAEVNEYLQQITNGDFTAKDFRTWFGSLHTLMALSELQPYSSVTEAKKNIVAAICVAASKLGNTPAICRNSYVHPWILECYLAGVAFSQPVQDADYNETELTAAEQSMLCLLQQRLKASS</sequence>
<dbReference type="RefSeq" id="WP_379056689.1">
    <property type="nucleotide sequence ID" value="NZ_JBHTKB010000001.1"/>
</dbReference>
<evidence type="ECO:0000259" key="7">
    <source>
        <dbReference type="Pfam" id="PF01028"/>
    </source>
</evidence>
<dbReference type="PRINTS" id="PR00416">
    <property type="entry name" value="EUTPISMRASEI"/>
</dbReference>
<dbReference type="InterPro" id="IPR014711">
    <property type="entry name" value="TopoI_cat_a-hlx-sub_euk"/>
</dbReference>
<dbReference type="InterPro" id="IPR011010">
    <property type="entry name" value="DNA_brk_join_enz"/>
</dbReference>
<keyword evidence="6" id="KW-0413">Isomerase</keyword>
<dbReference type="Gene3D" id="1.10.132.120">
    <property type="match status" value="1"/>
</dbReference>
<evidence type="ECO:0000256" key="5">
    <source>
        <dbReference type="ARBA" id="ARBA00023125"/>
    </source>
</evidence>
<keyword evidence="5" id="KW-0238">DNA-binding</keyword>
<organism evidence="9 10">
    <name type="scientific">Methylophilus luteus</name>
    <dbReference type="NCBI Taxonomy" id="640108"/>
    <lineage>
        <taxon>Bacteria</taxon>
        <taxon>Pseudomonadati</taxon>
        <taxon>Pseudomonadota</taxon>
        <taxon>Betaproteobacteria</taxon>
        <taxon>Nitrosomonadales</taxon>
        <taxon>Methylophilaceae</taxon>
        <taxon>Methylophilus</taxon>
    </lineage>
</organism>
<evidence type="ECO:0000256" key="4">
    <source>
        <dbReference type="ARBA" id="ARBA00023029"/>
    </source>
</evidence>
<evidence type="ECO:0000313" key="9">
    <source>
        <dbReference type="EMBL" id="MFD0913359.1"/>
    </source>
</evidence>
<feature type="domain" description="DNA topoisomerase I catalytic core eukaryotic-type" evidence="7">
    <location>
        <begin position="102"/>
        <end position="306"/>
    </location>
</feature>
<evidence type="ECO:0000256" key="6">
    <source>
        <dbReference type="ARBA" id="ARBA00023235"/>
    </source>
</evidence>
<dbReference type="SUPFAM" id="SSF56349">
    <property type="entry name" value="DNA breaking-rejoining enzymes"/>
    <property type="match status" value="1"/>
</dbReference>
<dbReference type="EMBL" id="JBHTKB010000001">
    <property type="protein sequence ID" value="MFD0913359.1"/>
    <property type="molecule type" value="Genomic_DNA"/>
</dbReference>
<dbReference type="Gene3D" id="3.30.66.10">
    <property type="entry name" value="DNA topoisomerase I domain"/>
    <property type="match status" value="1"/>
</dbReference>
<dbReference type="SUPFAM" id="SSF55869">
    <property type="entry name" value="DNA topoisomerase I domain"/>
    <property type="match status" value="1"/>
</dbReference>